<comment type="caution">
    <text evidence="1">The sequence shown here is derived from an EMBL/GenBank/DDBJ whole genome shotgun (WGS) entry which is preliminary data.</text>
</comment>
<protein>
    <submittedName>
        <fullName evidence="1">Uncharacterized protein</fullName>
    </submittedName>
</protein>
<proteinExistence type="predicted"/>
<dbReference type="Proteomes" id="UP000748752">
    <property type="component" value="Unassembled WGS sequence"/>
</dbReference>
<evidence type="ECO:0000313" key="1">
    <source>
        <dbReference type="EMBL" id="MBK1632748.1"/>
    </source>
</evidence>
<dbReference type="RefSeq" id="WP_200240537.1">
    <property type="nucleotide sequence ID" value="NZ_NRRV01000056.1"/>
</dbReference>
<organism evidence="1 2">
    <name type="scientific">Thiohalocapsa halophila</name>
    <dbReference type="NCBI Taxonomy" id="69359"/>
    <lineage>
        <taxon>Bacteria</taxon>
        <taxon>Pseudomonadati</taxon>
        <taxon>Pseudomonadota</taxon>
        <taxon>Gammaproteobacteria</taxon>
        <taxon>Chromatiales</taxon>
        <taxon>Chromatiaceae</taxon>
        <taxon>Thiohalocapsa</taxon>
    </lineage>
</organism>
<name>A0ABS1CLE3_9GAMM</name>
<evidence type="ECO:0000313" key="2">
    <source>
        <dbReference type="Proteomes" id="UP000748752"/>
    </source>
</evidence>
<gene>
    <name evidence="1" type="ORF">CKO31_18755</name>
</gene>
<sequence length="433" mass="47569">MTKRAHHLIIGLVILFAGLMLWLTPPPLNTPAPPVPRLADPDSREIRARSPLDLLEWGRDPTPLFLVSVPEDVLPNGLALSMVPFFVDWERSLLDGPFAQVRLRNVSVGGNPTAGENLLGTVQIPLRGVTDVQWCLTPDRNAKGKDTAMGHAQLRFVFAEDAQPVVLGRDGRPQRLLRPLDDLVLSWEAWRPPRTRYDPIAGMDPETYALTARAYSGRTRWLGDALRGNPWRCYPLRLPATGDAAATVLMTGLLMGDALARRTVAAMVERGDLELPGAEALTDFTPADKDAVVAAFSTSALPDDPLTHLMGEAELSYQLLERSCITYSLGVIQLALLRLHAAHDLGPAPRLDIVPRDLPPWVADLATAETGELLGYLPGALLFLARNGQVIPGNAYRILDDAGLLHEQDGLPLVYEYFFDERTPYGDLRDNLM</sequence>
<keyword evidence="2" id="KW-1185">Reference proteome</keyword>
<dbReference type="EMBL" id="NRRV01000056">
    <property type="protein sequence ID" value="MBK1632748.1"/>
    <property type="molecule type" value="Genomic_DNA"/>
</dbReference>
<reference evidence="1 2" key="1">
    <citation type="journal article" date="2020" name="Microorganisms">
        <title>Osmotic Adaptation and Compatible Solute Biosynthesis of Phototrophic Bacteria as Revealed from Genome Analyses.</title>
        <authorList>
            <person name="Imhoff J.F."/>
            <person name="Rahn T."/>
            <person name="Kunzel S."/>
            <person name="Keller A."/>
            <person name="Neulinger S.C."/>
        </authorList>
    </citation>
    <scope>NUCLEOTIDE SEQUENCE [LARGE SCALE GENOMIC DNA]</scope>
    <source>
        <strain evidence="1 2">DSM 6210</strain>
    </source>
</reference>
<accession>A0ABS1CLE3</accession>